<reference evidence="2 3" key="1">
    <citation type="submission" date="2011-08" db="EMBL/GenBank/DDBJ databases">
        <title>The Genome Sequence of Clostridium orbiscindens 1_3_50AFAA.</title>
        <authorList>
            <consortium name="The Broad Institute Genome Sequencing Platform"/>
            <person name="Earl A."/>
            <person name="Ward D."/>
            <person name="Feldgarden M."/>
            <person name="Gevers D."/>
            <person name="Daigneault M."/>
            <person name="Strauss J."/>
            <person name="Allen-Vercoe E."/>
            <person name="Young S.K."/>
            <person name="Zeng Q."/>
            <person name="Gargeya S."/>
            <person name="Fitzgerald M."/>
            <person name="Haas B."/>
            <person name="Abouelleil A."/>
            <person name="Alvarado L."/>
            <person name="Arachchi H.M."/>
            <person name="Berlin A."/>
            <person name="Brown A."/>
            <person name="Chapman S.B."/>
            <person name="Chen Z."/>
            <person name="Dunbar C."/>
            <person name="Freedman E."/>
            <person name="Gearin G."/>
            <person name="Gellesch M."/>
            <person name="Goldberg J."/>
            <person name="Griggs A."/>
            <person name="Gujja S."/>
            <person name="Heiman D."/>
            <person name="Howarth C."/>
            <person name="Larson L."/>
            <person name="Lui A."/>
            <person name="MacDonald P.J.P."/>
            <person name="Montmayeur A."/>
            <person name="Murphy C."/>
            <person name="Neiman D."/>
            <person name="Pearson M."/>
            <person name="Priest M."/>
            <person name="Roberts A."/>
            <person name="Saif S."/>
            <person name="Shea T."/>
            <person name="Shenoy N."/>
            <person name="Sisk P."/>
            <person name="Stolte C."/>
            <person name="Sykes S."/>
            <person name="Wortman J."/>
            <person name="Nusbaum C."/>
            <person name="Birren B."/>
        </authorList>
    </citation>
    <scope>NUCLEOTIDE SEQUENCE [LARGE SCALE GENOMIC DNA]</scope>
    <source>
        <strain evidence="2 3">1_3_50AFAA</strain>
    </source>
</reference>
<protein>
    <recommendedName>
        <fullName evidence="1">N-acetyltransferase domain-containing protein</fullName>
    </recommendedName>
</protein>
<dbReference type="CDD" id="cd04301">
    <property type="entry name" value="NAT_SF"/>
    <property type="match status" value="1"/>
</dbReference>
<dbReference type="SUPFAM" id="SSF55729">
    <property type="entry name" value="Acyl-CoA N-acyltransferases (Nat)"/>
    <property type="match status" value="1"/>
</dbReference>
<name>A0A096CN21_FLAPL</name>
<dbReference type="EMBL" id="ADLO01000046">
    <property type="protein sequence ID" value="KGF56197.1"/>
    <property type="molecule type" value="Genomic_DNA"/>
</dbReference>
<dbReference type="HOGENOM" id="CLU_081840_1_2_9"/>
<feature type="domain" description="N-acetyltransferase" evidence="1">
    <location>
        <begin position="1"/>
        <end position="151"/>
    </location>
</feature>
<evidence type="ECO:0000313" key="3">
    <source>
        <dbReference type="Proteomes" id="UP000029585"/>
    </source>
</evidence>
<dbReference type="Gene3D" id="3.40.630.30">
    <property type="match status" value="1"/>
</dbReference>
<dbReference type="InterPro" id="IPR050276">
    <property type="entry name" value="MshD_Acetyltransferase"/>
</dbReference>
<dbReference type="InterPro" id="IPR016181">
    <property type="entry name" value="Acyl_CoA_acyltransferase"/>
</dbReference>
<dbReference type="GO" id="GO:0016747">
    <property type="term" value="F:acyltransferase activity, transferring groups other than amino-acyl groups"/>
    <property type="evidence" value="ECO:0007669"/>
    <property type="project" value="InterPro"/>
</dbReference>
<gene>
    <name evidence="2" type="ORF">HMPREF9460_01244</name>
</gene>
<dbReference type="Proteomes" id="UP000029585">
    <property type="component" value="Unassembled WGS sequence"/>
</dbReference>
<proteinExistence type="predicted"/>
<dbReference type="eggNOG" id="COG3153">
    <property type="taxonomic scope" value="Bacteria"/>
</dbReference>
<dbReference type="PATRIC" id="fig|742738.3.peg.1290"/>
<dbReference type="PROSITE" id="PS51186">
    <property type="entry name" value="GNAT"/>
    <property type="match status" value="1"/>
</dbReference>
<dbReference type="PANTHER" id="PTHR43617">
    <property type="entry name" value="L-AMINO ACID N-ACETYLTRANSFERASE"/>
    <property type="match status" value="1"/>
</dbReference>
<dbReference type="PANTHER" id="PTHR43617:SF2">
    <property type="entry name" value="UPF0039 PROTEIN SLL0451"/>
    <property type="match status" value="1"/>
</dbReference>
<dbReference type="AlphaFoldDB" id="A0A096CN21"/>
<dbReference type="RefSeq" id="WP_044939850.1">
    <property type="nucleotide sequence ID" value="NZ_KN174162.1"/>
</dbReference>
<accession>A0A096CN21</accession>
<evidence type="ECO:0000313" key="2">
    <source>
        <dbReference type="EMBL" id="KGF56197.1"/>
    </source>
</evidence>
<evidence type="ECO:0000259" key="1">
    <source>
        <dbReference type="PROSITE" id="PS51186"/>
    </source>
</evidence>
<organism evidence="2 3">
    <name type="scientific">Flavonifractor plautii 1_3_50AFAA</name>
    <dbReference type="NCBI Taxonomy" id="742738"/>
    <lineage>
        <taxon>Bacteria</taxon>
        <taxon>Bacillati</taxon>
        <taxon>Bacillota</taxon>
        <taxon>Clostridia</taxon>
        <taxon>Eubacteriales</taxon>
        <taxon>Oscillospiraceae</taxon>
        <taxon>Flavonifractor</taxon>
    </lineage>
</organism>
<sequence length="170" mass="18466">MHIRKETATDYEAVYSVVKRAFESAEHADGNEQDLVNALRKGDAFIPELSLVAEADGKIVGHIMFTRATVDGKPVLALAPLSVLPEYQRKGIGKALIQEGHKIAKELGYTHAIVLGSEKYYPKSGYSPAEGFGINAPFDVPSENFMACVLNETGAEIHGTIKYAPEFGIE</sequence>
<comment type="caution">
    <text evidence="2">The sequence shown here is derived from an EMBL/GenBank/DDBJ whole genome shotgun (WGS) entry which is preliminary data.</text>
</comment>
<dbReference type="Pfam" id="PF00583">
    <property type="entry name" value="Acetyltransf_1"/>
    <property type="match status" value="1"/>
</dbReference>
<keyword evidence="3" id="KW-1185">Reference proteome</keyword>
<dbReference type="InterPro" id="IPR000182">
    <property type="entry name" value="GNAT_dom"/>
</dbReference>